<dbReference type="GO" id="GO:0016779">
    <property type="term" value="F:nucleotidyltransferase activity"/>
    <property type="evidence" value="ECO:0007669"/>
    <property type="project" value="TreeGrafter"/>
</dbReference>
<dbReference type="InterPro" id="IPR054708">
    <property type="entry name" value="MTPAP-like_central"/>
</dbReference>
<dbReference type="Pfam" id="PF22600">
    <property type="entry name" value="MTPAP-like_central"/>
    <property type="match status" value="1"/>
</dbReference>
<gene>
    <name evidence="2" type="ORF">BLA29_000228</name>
</gene>
<dbReference type="PANTHER" id="PTHR12271">
    <property type="entry name" value="POLY A POLYMERASE CID PAP -RELATED"/>
    <property type="match status" value="1"/>
</dbReference>
<evidence type="ECO:0000313" key="2">
    <source>
        <dbReference type="EMBL" id="OTF73013.1"/>
    </source>
</evidence>
<dbReference type="EMBL" id="MUJZ01053534">
    <property type="protein sequence ID" value="OTF73013.1"/>
    <property type="molecule type" value="Genomic_DNA"/>
</dbReference>
<dbReference type="Gene3D" id="3.30.460.10">
    <property type="entry name" value="Beta Polymerase, domain 2"/>
    <property type="match status" value="1"/>
</dbReference>
<keyword evidence="3" id="KW-1185">Reference proteome</keyword>
<organism evidence="2 3">
    <name type="scientific">Euroglyphus maynei</name>
    <name type="common">Mayne's house dust mite</name>
    <dbReference type="NCBI Taxonomy" id="6958"/>
    <lineage>
        <taxon>Eukaryota</taxon>
        <taxon>Metazoa</taxon>
        <taxon>Ecdysozoa</taxon>
        <taxon>Arthropoda</taxon>
        <taxon>Chelicerata</taxon>
        <taxon>Arachnida</taxon>
        <taxon>Acari</taxon>
        <taxon>Acariformes</taxon>
        <taxon>Sarcoptiformes</taxon>
        <taxon>Astigmata</taxon>
        <taxon>Psoroptidia</taxon>
        <taxon>Analgoidea</taxon>
        <taxon>Pyroglyphidae</taxon>
        <taxon>Pyroglyphinae</taxon>
        <taxon>Euroglyphus</taxon>
    </lineage>
</organism>
<reference evidence="2 3" key="1">
    <citation type="submission" date="2017-03" db="EMBL/GenBank/DDBJ databases">
        <title>Genome Survey of Euroglyphus maynei.</title>
        <authorList>
            <person name="Arlian L.G."/>
            <person name="Morgan M.S."/>
            <person name="Rider S.D."/>
        </authorList>
    </citation>
    <scope>NUCLEOTIDE SEQUENCE [LARGE SCALE GENOMIC DNA]</scope>
    <source>
        <strain evidence="2">Arlian Lab</strain>
        <tissue evidence="2">Whole body</tissue>
    </source>
</reference>
<comment type="caution">
    <text evidence="2">The sequence shown here is derived from an EMBL/GenBank/DDBJ whole genome shotgun (WGS) entry which is preliminary data.</text>
</comment>
<dbReference type="GO" id="GO:0031123">
    <property type="term" value="P:RNA 3'-end processing"/>
    <property type="evidence" value="ECO:0007669"/>
    <property type="project" value="TreeGrafter"/>
</dbReference>
<dbReference type="Gene3D" id="1.10.1410.10">
    <property type="match status" value="1"/>
</dbReference>
<dbReference type="AlphaFoldDB" id="A0A1Y3AZF9"/>
<name>A0A1Y3AZF9_EURMA</name>
<dbReference type="CDD" id="cd05402">
    <property type="entry name" value="NT_PAP_TUTase"/>
    <property type="match status" value="1"/>
</dbReference>
<accession>A0A1Y3AZF9</accession>
<evidence type="ECO:0000313" key="3">
    <source>
        <dbReference type="Proteomes" id="UP000194236"/>
    </source>
</evidence>
<dbReference type="Proteomes" id="UP000194236">
    <property type="component" value="Unassembled WGS sequence"/>
</dbReference>
<proteinExistence type="predicted"/>
<dbReference type="SUPFAM" id="SSF81301">
    <property type="entry name" value="Nucleotidyltransferase"/>
    <property type="match status" value="1"/>
</dbReference>
<protein>
    <recommendedName>
        <fullName evidence="1">Poly(A) RNA polymerase mitochondrial-like central palm domain-containing protein</fullName>
    </recommendedName>
</protein>
<dbReference type="SUPFAM" id="SSF81631">
    <property type="entry name" value="PAP/OAS1 substrate-binding domain"/>
    <property type="match status" value="1"/>
</dbReference>
<dbReference type="PANTHER" id="PTHR12271:SF40">
    <property type="entry name" value="POLY(A) RNA POLYMERASE GLD2"/>
    <property type="match status" value="1"/>
</dbReference>
<dbReference type="InterPro" id="IPR043519">
    <property type="entry name" value="NT_sf"/>
</dbReference>
<dbReference type="OrthoDB" id="434989at2759"/>
<feature type="domain" description="Poly(A) RNA polymerase mitochondrial-like central palm" evidence="1">
    <location>
        <begin position="267"/>
        <end position="388"/>
    </location>
</feature>
<evidence type="ECO:0000259" key="1">
    <source>
        <dbReference type="Pfam" id="PF22600"/>
    </source>
</evidence>
<sequence>MLLRKWRPLLCINAHVVGPGDHVGIDNATKIDDCFVRTRQSAWKIVERQRNIATFNHMIDHCKSLASRSLVVEDGTTNLRHLWLKDDDSLNGQLFDSRAATIIRWRINSNGSIQGGSHSKRFFLVQFCDDQQFDEACRCKFDVLSLMIHDDYDDGVYETDLQSKYGTTIRNNACFLSDGRRTWPKVSSDKIKLFIQPDILSTGSINRCRITTADHNRVIGQFDDYLLRPAARQQYQQWLARQKHGNVDLRIKHLITKVMQGQDMTSIAQYRIRFLICQQLEQLFRWTPVSKSSKNNDMQLNRFKLIPFGSDVSGFGTEDSDLDLCLVPIDKQRKVRTYRSVRILRSVSSAMQTNNFQQIQRIFRAFVPIIKCRSRLMPSINVDVSVDTEFNSGVQMASYLHYCSHSCPSVRGSILLLKSWAKHHDVSGQIRQIVQRFFQFVVDYDFWTHAIDLRTGVTDLAKPMTSKTSACYVINPFVCHLNITKTVSDAELERFLCFCKQSLQLMQRTDFECTDLFTDRIDDRLQAFTSH</sequence>